<feature type="transmembrane region" description="Helical" evidence="7">
    <location>
        <begin position="100"/>
        <end position="119"/>
    </location>
</feature>
<evidence type="ECO:0000313" key="10">
    <source>
        <dbReference type="EMBL" id="MCF8586850.1"/>
    </source>
</evidence>
<evidence type="ECO:0000313" key="11">
    <source>
        <dbReference type="Proteomes" id="UP001200110"/>
    </source>
</evidence>
<evidence type="ECO:0000256" key="7">
    <source>
        <dbReference type="SAM" id="Phobius"/>
    </source>
</evidence>
<feature type="transmembrane region" description="Helical" evidence="7">
    <location>
        <begin position="150"/>
        <end position="168"/>
    </location>
</feature>
<gene>
    <name evidence="10" type="ORF">L5G33_00030</name>
</gene>
<keyword evidence="4 7" id="KW-0812">Transmembrane</keyword>
<feature type="domain" description="HAMP" evidence="9">
    <location>
        <begin position="284"/>
        <end position="336"/>
    </location>
</feature>
<proteinExistence type="inferred from homology"/>
<dbReference type="SUPFAM" id="SSF158472">
    <property type="entry name" value="HAMP domain-like"/>
    <property type="match status" value="1"/>
</dbReference>
<dbReference type="Gene3D" id="6.10.340.10">
    <property type="match status" value="1"/>
</dbReference>
<evidence type="ECO:0000256" key="6">
    <source>
        <dbReference type="ARBA" id="ARBA00023136"/>
    </source>
</evidence>
<organism evidence="10 11">
    <name type="scientific">Gordonia liuliyuniae</name>
    <dbReference type="NCBI Taxonomy" id="2911517"/>
    <lineage>
        <taxon>Bacteria</taxon>
        <taxon>Bacillati</taxon>
        <taxon>Actinomycetota</taxon>
        <taxon>Actinomycetes</taxon>
        <taxon>Mycobacteriales</taxon>
        <taxon>Gordoniaceae</taxon>
        <taxon>Gordonia</taxon>
    </lineage>
</organism>
<evidence type="ECO:0000256" key="2">
    <source>
        <dbReference type="ARBA" id="ARBA00005381"/>
    </source>
</evidence>
<sequence>MARRNRAVAHRIADWIEARLGAAAVIGFREGGLPLLDTEILDAPTRRGLARRGMFIGGVIVAGAKILIGVETFVAVLLAFNGGQLNLHIDSDYPPLMGTVLIALLLGTLTSVLASFVFLTPQFRWFVDVGPSEPADERRRGDIRAIPRRLVCADLSGWAVALGVYALISDTRIVFLLSVAGAFGLAAVTSSCLTYLFAESAARPLAALALRGGSVDGVMHGVRERMVVVWIVSSAVPMVGLILMNVGRGLGWVPQVAGDIDWATMLLAVIALTSGARVVGLVNRAITDPLNDMREVVEATRSGDLTRRVAAYDASELGVLQTGLNAMLDGLVERERMRDIFSRHVGDDVAQLALEQDGEFVGGNTEVAVIFVDITGSTAFAADRDPRETAVVLNAFFSIVVDIVDRHGGFINKFEGDAALIVFGAPVAVDDPAAAALAAARELGTELSEKLPLEWGMGVTFGSVFAGNIGARTRYEYTVIGDAVNESARLSDLAKLGYSPVYASRVAIDAAAEHEGQRWKRVDRQVLRGRTNVTEIHAPIGLLSRPEPPSLGSVLADLVKFAFPGERPSNHRRVTE</sequence>
<dbReference type="PANTHER" id="PTHR43081:SF17">
    <property type="entry name" value="BLL5647 PROTEIN"/>
    <property type="match status" value="1"/>
</dbReference>
<keyword evidence="6 7" id="KW-0472">Membrane</keyword>
<feature type="transmembrane region" description="Helical" evidence="7">
    <location>
        <begin position="174"/>
        <end position="198"/>
    </location>
</feature>
<feature type="transmembrane region" description="Helical" evidence="7">
    <location>
        <begin position="266"/>
        <end position="286"/>
    </location>
</feature>
<dbReference type="Proteomes" id="UP001200110">
    <property type="component" value="Unassembled WGS sequence"/>
</dbReference>
<protein>
    <submittedName>
        <fullName evidence="10">Adenylate/guanylate cyclase domain-containing protein</fullName>
    </submittedName>
</protein>
<evidence type="ECO:0000259" key="8">
    <source>
        <dbReference type="PROSITE" id="PS50125"/>
    </source>
</evidence>
<dbReference type="PANTHER" id="PTHR43081">
    <property type="entry name" value="ADENYLATE CYCLASE, TERMINAL-DIFFERENTIATION SPECIFIC-RELATED"/>
    <property type="match status" value="1"/>
</dbReference>
<dbReference type="SMART" id="SM00044">
    <property type="entry name" value="CYCc"/>
    <property type="match status" value="1"/>
</dbReference>
<comment type="similarity">
    <text evidence="2">Belongs to the adenylyl cyclase class-3 family.</text>
</comment>
<keyword evidence="11" id="KW-1185">Reference proteome</keyword>
<feature type="transmembrane region" description="Helical" evidence="7">
    <location>
        <begin position="55"/>
        <end position="80"/>
    </location>
</feature>
<evidence type="ECO:0000256" key="3">
    <source>
        <dbReference type="ARBA" id="ARBA00022475"/>
    </source>
</evidence>
<dbReference type="RefSeq" id="WP_236996090.1">
    <property type="nucleotide sequence ID" value="NZ_JAKKOR010000001.1"/>
</dbReference>
<name>A0ABS9IMR9_9ACTN</name>
<dbReference type="PROSITE" id="PS50125">
    <property type="entry name" value="GUANYLATE_CYCLASE_2"/>
    <property type="match status" value="1"/>
</dbReference>
<dbReference type="CDD" id="cd07302">
    <property type="entry name" value="CHD"/>
    <property type="match status" value="1"/>
</dbReference>
<comment type="subcellular location">
    <subcellularLocation>
        <location evidence="1">Cell membrane</location>
        <topology evidence="1">Multi-pass membrane protein</topology>
    </subcellularLocation>
</comment>
<dbReference type="InterPro" id="IPR001054">
    <property type="entry name" value="A/G_cyclase"/>
</dbReference>
<dbReference type="CDD" id="cd06225">
    <property type="entry name" value="HAMP"/>
    <property type="match status" value="1"/>
</dbReference>
<feature type="transmembrane region" description="Helical" evidence="7">
    <location>
        <begin position="227"/>
        <end position="246"/>
    </location>
</feature>
<dbReference type="Gene3D" id="3.30.70.1230">
    <property type="entry name" value="Nucleotide cyclase"/>
    <property type="match status" value="1"/>
</dbReference>
<dbReference type="Pfam" id="PF00672">
    <property type="entry name" value="HAMP"/>
    <property type="match status" value="1"/>
</dbReference>
<dbReference type="PROSITE" id="PS50885">
    <property type="entry name" value="HAMP"/>
    <property type="match status" value="1"/>
</dbReference>
<dbReference type="SUPFAM" id="SSF55073">
    <property type="entry name" value="Nucleotide cyclase"/>
    <property type="match status" value="1"/>
</dbReference>
<reference evidence="10 11" key="1">
    <citation type="submission" date="2022-01" db="EMBL/GenBank/DDBJ databases">
        <authorList>
            <person name="Huang Y."/>
        </authorList>
    </citation>
    <scope>NUCLEOTIDE SEQUENCE [LARGE SCALE GENOMIC DNA]</scope>
    <source>
        <strain evidence="10 11">HY366</strain>
    </source>
</reference>
<evidence type="ECO:0000256" key="5">
    <source>
        <dbReference type="ARBA" id="ARBA00022989"/>
    </source>
</evidence>
<accession>A0ABS9IMR9</accession>
<evidence type="ECO:0000256" key="4">
    <source>
        <dbReference type="ARBA" id="ARBA00022692"/>
    </source>
</evidence>
<dbReference type="InterPro" id="IPR029787">
    <property type="entry name" value="Nucleotide_cyclase"/>
</dbReference>
<comment type="caution">
    <text evidence="10">The sequence shown here is derived from an EMBL/GenBank/DDBJ whole genome shotgun (WGS) entry which is preliminary data.</text>
</comment>
<dbReference type="InterPro" id="IPR050697">
    <property type="entry name" value="Adenylyl/Guanylyl_Cyclase_3/4"/>
</dbReference>
<evidence type="ECO:0000259" key="9">
    <source>
        <dbReference type="PROSITE" id="PS50885"/>
    </source>
</evidence>
<dbReference type="EMBL" id="JAKKOR010000001">
    <property type="protein sequence ID" value="MCF8586850.1"/>
    <property type="molecule type" value="Genomic_DNA"/>
</dbReference>
<dbReference type="SMART" id="SM00304">
    <property type="entry name" value="HAMP"/>
    <property type="match status" value="1"/>
</dbReference>
<feature type="domain" description="Guanylate cyclase" evidence="8">
    <location>
        <begin position="368"/>
        <end position="491"/>
    </location>
</feature>
<keyword evidence="5 7" id="KW-1133">Transmembrane helix</keyword>
<dbReference type="InterPro" id="IPR003660">
    <property type="entry name" value="HAMP_dom"/>
</dbReference>
<keyword evidence="3" id="KW-1003">Cell membrane</keyword>
<evidence type="ECO:0000256" key="1">
    <source>
        <dbReference type="ARBA" id="ARBA00004651"/>
    </source>
</evidence>
<dbReference type="Pfam" id="PF00211">
    <property type="entry name" value="Guanylate_cyc"/>
    <property type="match status" value="1"/>
</dbReference>